<keyword evidence="1" id="KW-0539">Nucleus</keyword>
<evidence type="ECO:0000313" key="4">
    <source>
        <dbReference type="EMBL" id="CAD2217143.1"/>
    </source>
</evidence>
<dbReference type="SUPFAM" id="SSF56281">
    <property type="entry name" value="Metallo-hydrolase/oxidoreductase"/>
    <property type="match status" value="1"/>
</dbReference>
<dbReference type="PANTHER" id="PTHR45922:SF1">
    <property type="entry name" value="CLEAVAGE AND POLYADENYLATION SPECIFICITY FACTOR SUBUNIT 2"/>
    <property type="match status" value="1"/>
</dbReference>
<dbReference type="GO" id="GO:0003723">
    <property type="term" value="F:RNA binding"/>
    <property type="evidence" value="ECO:0007669"/>
    <property type="project" value="UniProtKB-KW"/>
</dbReference>
<comment type="similarity">
    <text evidence="1">Belongs to the metallo-beta-lactamase superfamily. RNA-metabolizing metallo-beta-lactamase-like family. CPSF2/YSH1 subfamily.</text>
</comment>
<reference evidence="4 5" key="1">
    <citation type="submission" date="2020-08" db="EMBL/GenBank/DDBJ databases">
        <authorList>
            <person name="Newling K."/>
            <person name="Davey J."/>
            <person name="Forrester S."/>
        </authorList>
    </citation>
    <scope>NUCLEOTIDE SEQUENCE [LARGE SCALE GENOMIC DNA]</scope>
    <source>
        <strain evidence="5">Crithidia deanei Carvalho (ATCC PRA-265)</strain>
    </source>
</reference>
<dbReference type="PANTHER" id="PTHR45922">
    <property type="entry name" value="CLEAVAGE AND POLYADENYLATION SPECIFICITY FACTOR SUBUNIT 2"/>
    <property type="match status" value="1"/>
</dbReference>
<dbReference type="InterPro" id="IPR027075">
    <property type="entry name" value="CPSF2"/>
</dbReference>
<dbReference type="InterPro" id="IPR025069">
    <property type="entry name" value="Cpsf2_C"/>
</dbReference>
<dbReference type="Gene3D" id="3.40.50.10890">
    <property type="match status" value="1"/>
</dbReference>
<keyword evidence="5" id="KW-1185">Reference proteome</keyword>
<dbReference type="VEuPathDB" id="TriTrypDB:ADEAN_000462100"/>
<comment type="subcellular location">
    <subcellularLocation>
        <location evidence="1">Nucleus</location>
    </subcellularLocation>
</comment>
<proteinExistence type="inferred from homology"/>
<gene>
    <name evidence="4" type="ORF">ADEAN_000462100</name>
</gene>
<evidence type="ECO:0000259" key="3">
    <source>
        <dbReference type="Pfam" id="PF13299"/>
    </source>
</evidence>
<dbReference type="InterPro" id="IPR036866">
    <property type="entry name" value="RibonucZ/Hydroxyglut_hydro"/>
</dbReference>
<keyword evidence="1" id="KW-0507">mRNA processing</keyword>
<evidence type="ECO:0000256" key="2">
    <source>
        <dbReference type="SAM" id="Coils"/>
    </source>
</evidence>
<dbReference type="Pfam" id="PF13299">
    <property type="entry name" value="CPSF100_C"/>
    <property type="match status" value="1"/>
</dbReference>
<sequence>MTEVLKNDVMLSEETLFSTVLPCKTAEEVLSIRTPKVCVADGANLDYGIAAELVKPVCQNENSIVLFTSNPKQDTNASNILLNHETMGDFDLRYVRRSRLDREELEEYYRQLEHESELERQRLEMEGAFEVVKEDDDMDLDEDEAGSPKEKKATLVPGLYLPSYVNPPSRKFLNFPLLESNTAAHSNNDDYGLPISEEERNLLKQRAPAQAIIDNLKDLDLVNDAQQDAKIPSKIVTVVETVSLQCKVLSSDLSGLVDAHAFKHIVASKLYVARKIVSIRGSAEDWRSFTNYCRMEKSLKCGDNIFNATAGLSIELATQVFSYVVNLEPQLFTNLSGGQSRVRERNTDDVWEVNWVDGVIRTEEEDGTAIDLKRQRFEAGDLSLATVDAEDTQKCAEYKEKHGFFKGSYFFGEVELPQLRDTSRRTNHLNCEMHKKAPLLVYDDGVCVRKTDTQNGTVLTMSSVTTPNMFTVRQSLYKQFSQII</sequence>
<dbReference type="GO" id="GO:0005847">
    <property type="term" value="C:mRNA cleavage and polyadenylation specificity factor complex"/>
    <property type="evidence" value="ECO:0007669"/>
    <property type="project" value="InterPro"/>
</dbReference>
<dbReference type="Proteomes" id="UP000515908">
    <property type="component" value="Chromosome 08"/>
</dbReference>
<dbReference type="GO" id="GO:0006398">
    <property type="term" value="P:mRNA 3'-end processing by stem-loop binding and cleavage"/>
    <property type="evidence" value="ECO:0007669"/>
    <property type="project" value="InterPro"/>
</dbReference>
<protein>
    <recommendedName>
        <fullName evidence="1">Cleavage and polyadenylation specificity factor subunit 2</fullName>
    </recommendedName>
    <alternativeName>
        <fullName evidence="1">Cleavage and polyadenylation specificity factor 100 kDa subunit</fullName>
    </alternativeName>
</protein>
<keyword evidence="1" id="KW-0694">RNA-binding</keyword>
<organism evidence="4 5">
    <name type="scientific">Angomonas deanei</name>
    <dbReference type="NCBI Taxonomy" id="59799"/>
    <lineage>
        <taxon>Eukaryota</taxon>
        <taxon>Discoba</taxon>
        <taxon>Euglenozoa</taxon>
        <taxon>Kinetoplastea</taxon>
        <taxon>Metakinetoplastina</taxon>
        <taxon>Trypanosomatida</taxon>
        <taxon>Trypanosomatidae</taxon>
        <taxon>Strigomonadinae</taxon>
        <taxon>Angomonas</taxon>
    </lineage>
</organism>
<feature type="domain" description="Cleavage and polyadenylation specificity factor 2 C-terminal" evidence="3">
    <location>
        <begin position="396"/>
        <end position="480"/>
    </location>
</feature>
<keyword evidence="2" id="KW-0175">Coiled coil</keyword>
<name>A0A7G2CEN7_9TRYP</name>
<evidence type="ECO:0000256" key="1">
    <source>
        <dbReference type="RuleBase" id="RU365006"/>
    </source>
</evidence>
<feature type="coiled-coil region" evidence="2">
    <location>
        <begin position="95"/>
        <end position="122"/>
    </location>
</feature>
<dbReference type="EMBL" id="LR877152">
    <property type="protein sequence ID" value="CAD2217143.1"/>
    <property type="molecule type" value="Genomic_DNA"/>
</dbReference>
<dbReference type="AlphaFoldDB" id="A0A7G2CEN7"/>
<accession>A0A7G2CEN7</accession>
<evidence type="ECO:0000313" key="5">
    <source>
        <dbReference type="Proteomes" id="UP000515908"/>
    </source>
</evidence>